<dbReference type="STRING" id="644352.J3NGJ7"/>
<organism evidence="2">
    <name type="scientific">Gaeumannomyces tritici (strain R3-111a-1)</name>
    <name type="common">Wheat and barley take-all root rot fungus</name>
    <name type="synonym">Gaeumannomyces graminis var. tritici</name>
    <dbReference type="NCBI Taxonomy" id="644352"/>
    <lineage>
        <taxon>Eukaryota</taxon>
        <taxon>Fungi</taxon>
        <taxon>Dikarya</taxon>
        <taxon>Ascomycota</taxon>
        <taxon>Pezizomycotina</taxon>
        <taxon>Sordariomycetes</taxon>
        <taxon>Sordariomycetidae</taxon>
        <taxon>Magnaporthales</taxon>
        <taxon>Magnaporthaceae</taxon>
        <taxon>Gaeumannomyces</taxon>
    </lineage>
</organism>
<dbReference type="HOGENOM" id="CLU_036218_0_0_1"/>
<evidence type="ECO:0000256" key="1">
    <source>
        <dbReference type="SAM" id="MobiDB-lite"/>
    </source>
</evidence>
<dbReference type="RefSeq" id="XP_009216396.1">
    <property type="nucleotide sequence ID" value="XM_009218132.1"/>
</dbReference>
<name>J3NGJ7_GAET3</name>
<evidence type="ECO:0000313" key="2">
    <source>
        <dbReference type="EMBL" id="EJT80387.1"/>
    </source>
</evidence>
<dbReference type="AlphaFoldDB" id="J3NGJ7"/>
<dbReference type="OrthoDB" id="3757673at2759"/>
<reference evidence="4" key="1">
    <citation type="submission" date="2010-07" db="EMBL/GenBank/DDBJ databases">
        <title>The genome sequence of Gaeumannomyces graminis var. tritici strain R3-111a-1.</title>
        <authorList>
            <consortium name="The Broad Institute Genome Sequencing Platform"/>
            <person name="Ma L.-J."/>
            <person name="Dead R."/>
            <person name="Young S."/>
            <person name="Zeng Q."/>
            <person name="Koehrsen M."/>
            <person name="Alvarado L."/>
            <person name="Berlin A."/>
            <person name="Chapman S.B."/>
            <person name="Chen Z."/>
            <person name="Freedman E."/>
            <person name="Gellesch M."/>
            <person name="Goldberg J."/>
            <person name="Griggs A."/>
            <person name="Gujja S."/>
            <person name="Heilman E.R."/>
            <person name="Heiman D."/>
            <person name="Hepburn T."/>
            <person name="Howarth C."/>
            <person name="Jen D."/>
            <person name="Larson L."/>
            <person name="Mehta T."/>
            <person name="Neiman D."/>
            <person name="Pearson M."/>
            <person name="Roberts A."/>
            <person name="Saif S."/>
            <person name="Shea T."/>
            <person name="Shenoy N."/>
            <person name="Sisk P."/>
            <person name="Stolte C."/>
            <person name="Sykes S."/>
            <person name="Walk T."/>
            <person name="White J."/>
            <person name="Yandava C."/>
            <person name="Haas B."/>
            <person name="Nusbaum C."/>
            <person name="Birren B."/>
        </authorList>
    </citation>
    <scope>NUCLEOTIDE SEQUENCE [LARGE SCALE GENOMIC DNA]</scope>
    <source>
        <strain evidence="4">R3-111a-1</strain>
    </source>
</reference>
<accession>J3NGJ7</accession>
<reference evidence="2" key="2">
    <citation type="submission" date="2010-07" db="EMBL/GenBank/DDBJ databases">
        <authorList>
            <consortium name="The Broad Institute Genome Sequencing Platform"/>
            <consortium name="Broad Institute Genome Sequencing Center for Infectious Disease"/>
            <person name="Ma L.-J."/>
            <person name="Dead R."/>
            <person name="Young S."/>
            <person name="Zeng Q."/>
            <person name="Koehrsen M."/>
            <person name="Alvarado L."/>
            <person name="Berlin A."/>
            <person name="Chapman S.B."/>
            <person name="Chen Z."/>
            <person name="Freedman E."/>
            <person name="Gellesch M."/>
            <person name="Goldberg J."/>
            <person name="Griggs A."/>
            <person name="Gujja S."/>
            <person name="Heilman E.R."/>
            <person name="Heiman D."/>
            <person name="Hepburn T."/>
            <person name="Howarth C."/>
            <person name="Jen D."/>
            <person name="Larson L."/>
            <person name="Mehta T."/>
            <person name="Neiman D."/>
            <person name="Pearson M."/>
            <person name="Roberts A."/>
            <person name="Saif S."/>
            <person name="Shea T."/>
            <person name="Shenoy N."/>
            <person name="Sisk P."/>
            <person name="Stolte C."/>
            <person name="Sykes S."/>
            <person name="Walk T."/>
            <person name="White J."/>
            <person name="Yandava C."/>
            <person name="Haas B."/>
            <person name="Nusbaum C."/>
            <person name="Birren B."/>
        </authorList>
    </citation>
    <scope>NUCLEOTIDE SEQUENCE</scope>
    <source>
        <strain evidence="2">R3-111a-1</strain>
    </source>
</reference>
<dbReference type="eggNOG" id="ENOG502TKFQ">
    <property type="taxonomic scope" value="Eukaryota"/>
</dbReference>
<protein>
    <submittedName>
        <fullName evidence="2 3">Uncharacterized protein</fullName>
    </submittedName>
</protein>
<proteinExistence type="predicted"/>
<gene>
    <name evidence="3" type="primary">20340845</name>
    <name evidence="2" type="ORF">GGTG_00387</name>
</gene>
<feature type="region of interest" description="Disordered" evidence="1">
    <location>
        <begin position="261"/>
        <end position="282"/>
    </location>
</feature>
<reference evidence="3" key="4">
    <citation type="journal article" date="2015" name="G3 (Bethesda)">
        <title>Genome sequences of three phytopathogenic species of the Magnaporthaceae family of fungi.</title>
        <authorList>
            <person name="Okagaki L.H."/>
            <person name="Nunes C.C."/>
            <person name="Sailsbery J."/>
            <person name="Clay B."/>
            <person name="Brown D."/>
            <person name="John T."/>
            <person name="Oh Y."/>
            <person name="Young N."/>
            <person name="Fitzgerald M."/>
            <person name="Haas B.J."/>
            <person name="Zeng Q."/>
            <person name="Young S."/>
            <person name="Adiconis X."/>
            <person name="Fan L."/>
            <person name="Levin J.Z."/>
            <person name="Mitchell T.K."/>
            <person name="Okubara P.A."/>
            <person name="Farman M.L."/>
            <person name="Kohn L.M."/>
            <person name="Birren B."/>
            <person name="Ma L.-J."/>
            <person name="Dean R.A."/>
        </authorList>
    </citation>
    <scope>NUCLEOTIDE SEQUENCE</scope>
    <source>
        <strain evidence="3">R3-111a-1</strain>
    </source>
</reference>
<evidence type="ECO:0000313" key="3">
    <source>
        <dbReference type="EnsemblFungi" id="EJT80387"/>
    </source>
</evidence>
<reference evidence="3" key="5">
    <citation type="submission" date="2018-04" db="UniProtKB">
        <authorList>
            <consortium name="EnsemblFungi"/>
        </authorList>
    </citation>
    <scope>IDENTIFICATION</scope>
    <source>
        <strain evidence="3">R3-111a-1</strain>
    </source>
</reference>
<dbReference type="EnsemblFungi" id="EJT80387">
    <property type="protein sequence ID" value="EJT80387"/>
    <property type="gene ID" value="GGTG_00387"/>
</dbReference>
<dbReference type="VEuPathDB" id="FungiDB:GGTG_00387"/>
<keyword evidence="4" id="KW-1185">Reference proteome</keyword>
<evidence type="ECO:0000313" key="4">
    <source>
        <dbReference type="Proteomes" id="UP000006039"/>
    </source>
</evidence>
<reference evidence="2" key="3">
    <citation type="submission" date="2010-09" db="EMBL/GenBank/DDBJ databases">
        <title>Annotation of Gaeumannomyces graminis var. tritici R3-111a-1.</title>
        <authorList>
            <consortium name="The Broad Institute Genome Sequencing Platform"/>
            <person name="Ma L.-J."/>
            <person name="Dead R."/>
            <person name="Young S.K."/>
            <person name="Zeng Q."/>
            <person name="Gargeya S."/>
            <person name="Fitzgerald M."/>
            <person name="Haas B."/>
            <person name="Abouelleil A."/>
            <person name="Alvarado L."/>
            <person name="Arachchi H.M."/>
            <person name="Berlin A."/>
            <person name="Brown A."/>
            <person name="Chapman S.B."/>
            <person name="Chen Z."/>
            <person name="Dunbar C."/>
            <person name="Freedman E."/>
            <person name="Gearin G."/>
            <person name="Gellesch M."/>
            <person name="Goldberg J."/>
            <person name="Griggs A."/>
            <person name="Gujja S."/>
            <person name="Heiman D."/>
            <person name="Howarth C."/>
            <person name="Larson L."/>
            <person name="Lui A."/>
            <person name="MacDonald P.J.P."/>
            <person name="Mehta T."/>
            <person name="Montmayeur A."/>
            <person name="Murphy C."/>
            <person name="Neiman D."/>
            <person name="Pearson M."/>
            <person name="Priest M."/>
            <person name="Roberts A."/>
            <person name="Saif S."/>
            <person name="Shea T."/>
            <person name="Shenoy N."/>
            <person name="Sisk P."/>
            <person name="Stolte C."/>
            <person name="Sykes S."/>
            <person name="Yandava C."/>
            <person name="Wortman J."/>
            <person name="Nusbaum C."/>
            <person name="Birren B."/>
        </authorList>
    </citation>
    <scope>NUCLEOTIDE SEQUENCE</scope>
    <source>
        <strain evidence="2">R3-111a-1</strain>
    </source>
</reference>
<dbReference type="Proteomes" id="UP000006039">
    <property type="component" value="Unassembled WGS sequence"/>
</dbReference>
<sequence length="282" mass="31541">MSESVRQGTVILVPTAFLLSVLVLGQTISRYASAYVSAPTEVLIFIDALDSSVEENESYDRDLTRVPRLEDKLRLGRLLREIQKAGDDLREDLNGVLVPASAYKPLFVEITGGLKGCAGSGSNMAVGLTRARLRMPARILWAARRDRLNERLRRMDMMRMRFLVVYMSIVSSAPMTSEKVEKQAPALPCTPERAIPPAPPLPSHPHHHFPALGVSMGEKRKPPMRRLTTQAMGHHDATLDEDKFGGTHRRGWAGVVQELQRSPMMHKRHASVENHMRRAQTP</sequence>
<dbReference type="GeneID" id="20340845"/>
<dbReference type="EMBL" id="GL385395">
    <property type="protein sequence ID" value="EJT80387.1"/>
    <property type="molecule type" value="Genomic_DNA"/>
</dbReference>